<proteinExistence type="predicted"/>
<keyword evidence="3" id="KW-1185">Reference proteome</keyword>
<reference evidence="2 3" key="1">
    <citation type="journal article" date="2017" name="Curr. Biol.">
        <title>Genome architecture and evolution of a unichromosomal asexual nematode.</title>
        <authorList>
            <person name="Fradin H."/>
            <person name="Zegar C."/>
            <person name="Gutwein M."/>
            <person name="Lucas J."/>
            <person name="Kovtun M."/>
            <person name="Corcoran D."/>
            <person name="Baugh L.R."/>
            <person name="Kiontke K."/>
            <person name="Gunsalus K."/>
            <person name="Fitch D.H."/>
            <person name="Piano F."/>
        </authorList>
    </citation>
    <scope>NUCLEOTIDE SEQUENCE [LARGE SCALE GENOMIC DNA]</scope>
    <source>
        <strain evidence="2">PF1309</strain>
    </source>
</reference>
<dbReference type="AlphaFoldDB" id="A0A2A2LBF0"/>
<evidence type="ECO:0000313" key="3">
    <source>
        <dbReference type="Proteomes" id="UP000218231"/>
    </source>
</evidence>
<protein>
    <submittedName>
        <fullName evidence="2">Uncharacterized protein</fullName>
    </submittedName>
</protein>
<feature type="compositionally biased region" description="Basic and acidic residues" evidence="1">
    <location>
        <begin position="28"/>
        <end position="50"/>
    </location>
</feature>
<gene>
    <name evidence="2" type="ORF">WR25_19885</name>
</gene>
<sequence>MFVPFKRKCRSTKRETFECDRQAEKLEEVNDKRAKGERQNVGGAKDKKDNTNGSIDSSSKQQADGLFLEHPLYEHSIPEGKELESNCRLIGPKVQLDSQKRRKCDIKIYITKYLKIHKLFPP</sequence>
<name>A0A2A2LBF0_9BILA</name>
<feature type="region of interest" description="Disordered" evidence="1">
    <location>
        <begin position="28"/>
        <end position="62"/>
    </location>
</feature>
<dbReference type="EMBL" id="LIAE01006952">
    <property type="protein sequence ID" value="PAV83523.1"/>
    <property type="molecule type" value="Genomic_DNA"/>
</dbReference>
<accession>A0A2A2LBF0</accession>
<comment type="caution">
    <text evidence="2">The sequence shown here is derived from an EMBL/GenBank/DDBJ whole genome shotgun (WGS) entry which is preliminary data.</text>
</comment>
<evidence type="ECO:0000256" key="1">
    <source>
        <dbReference type="SAM" id="MobiDB-lite"/>
    </source>
</evidence>
<feature type="compositionally biased region" description="Polar residues" evidence="1">
    <location>
        <begin position="51"/>
        <end position="62"/>
    </location>
</feature>
<evidence type="ECO:0000313" key="2">
    <source>
        <dbReference type="EMBL" id="PAV83523.1"/>
    </source>
</evidence>
<organism evidence="2 3">
    <name type="scientific">Diploscapter pachys</name>
    <dbReference type="NCBI Taxonomy" id="2018661"/>
    <lineage>
        <taxon>Eukaryota</taxon>
        <taxon>Metazoa</taxon>
        <taxon>Ecdysozoa</taxon>
        <taxon>Nematoda</taxon>
        <taxon>Chromadorea</taxon>
        <taxon>Rhabditida</taxon>
        <taxon>Rhabditina</taxon>
        <taxon>Rhabditomorpha</taxon>
        <taxon>Rhabditoidea</taxon>
        <taxon>Rhabditidae</taxon>
        <taxon>Diploscapter</taxon>
    </lineage>
</organism>
<dbReference type="Proteomes" id="UP000218231">
    <property type="component" value="Unassembled WGS sequence"/>
</dbReference>